<organism evidence="4 5">
    <name type="scientific">Actinomyces graevenitzii C83</name>
    <dbReference type="NCBI Taxonomy" id="435830"/>
    <lineage>
        <taxon>Bacteria</taxon>
        <taxon>Bacillati</taxon>
        <taxon>Actinomycetota</taxon>
        <taxon>Actinomycetes</taxon>
        <taxon>Actinomycetales</taxon>
        <taxon>Actinomycetaceae</taxon>
        <taxon>Actinomyces</taxon>
    </lineage>
</organism>
<proteinExistence type="predicted"/>
<reference evidence="4 5" key="1">
    <citation type="submission" date="2011-10" db="EMBL/GenBank/DDBJ databases">
        <title>The Genome Sequence of Actinomyces graevenitzii C83.</title>
        <authorList>
            <consortium name="The Broad Institute Genome Sequencing Platform"/>
            <consortium name="The Broad Institute Genome Sequencing Center for Infectious Disease"/>
            <person name="Earl A."/>
            <person name="Ward D."/>
            <person name="Feldgarden M."/>
            <person name="Gevers D."/>
            <person name="Sibley C.D."/>
            <person name="Field T.R."/>
            <person name="Grinwis M."/>
            <person name="Eshaghurshan C.S."/>
            <person name="Surette M.G."/>
            <person name="Young S.K."/>
            <person name="Zeng Q."/>
            <person name="Gargeya S."/>
            <person name="Fitzgerald M."/>
            <person name="Haas B."/>
            <person name="Abouelleil A."/>
            <person name="Alvarado L."/>
            <person name="Arachchi H.M."/>
            <person name="Berlin A."/>
            <person name="Brown A."/>
            <person name="Chapman S.B."/>
            <person name="Chen Z."/>
            <person name="Dunbar C."/>
            <person name="Freedman E."/>
            <person name="Gearin G."/>
            <person name="Goldberg J."/>
            <person name="Griggs A."/>
            <person name="Gujja S."/>
            <person name="Heiman D."/>
            <person name="Howarth C."/>
            <person name="Larson L."/>
            <person name="Lui A."/>
            <person name="MacDonald P.J.P."/>
            <person name="Montmayeur A."/>
            <person name="Murphy C."/>
            <person name="Neiman D."/>
            <person name="Pearson M."/>
            <person name="Priest M."/>
            <person name="Roberts A."/>
            <person name="Saif S."/>
            <person name="Shea T."/>
            <person name="Shenoy N."/>
            <person name="Sisk P."/>
            <person name="Stolte C."/>
            <person name="Sykes S."/>
            <person name="Wortman J."/>
            <person name="Nusbaum C."/>
            <person name="Birren B."/>
        </authorList>
    </citation>
    <scope>NUCLEOTIDE SEQUENCE [LARGE SCALE GENOMIC DNA]</scope>
    <source>
        <strain evidence="4 5">C83</strain>
    </source>
</reference>
<dbReference type="AlphaFoldDB" id="G9PD02"/>
<evidence type="ECO:0000313" key="4">
    <source>
        <dbReference type="EMBL" id="EHM89616.1"/>
    </source>
</evidence>
<dbReference type="InterPro" id="IPR053883">
    <property type="entry name" value="DUF3097_N"/>
</dbReference>
<feature type="region of interest" description="Disordered" evidence="1">
    <location>
        <begin position="1"/>
        <end position="31"/>
    </location>
</feature>
<dbReference type="Pfam" id="PF11296">
    <property type="entry name" value="DUF3097_C"/>
    <property type="match status" value="1"/>
</dbReference>
<evidence type="ECO:0000313" key="5">
    <source>
        <dbReference type="Proteomes" id="UP000003822"/>
    </source>
</evidence>
<evidence type="ECO:0000256" key="1">
    <source>
        <dbReference type="SAM" id="MobiDB-lite"/>
    </source>
</evidence>
<gene>
    <name evidence="4" type="ORF">HMPREF0045_00281</name>
</gene>
<feature type="domain" description="DUF3097" evidence="2">
    <location>
        <begin position="139"/>
        <end position="304"/>
    </location>
</feature>
<evidence type="ECO:0000259" key="2">
    <source>
        <dbReference type="Pfam" id="PF11296"/>
    </source>
</evidence>
<protein>
    <recommendedName>
        <fullName evidence="6">DUF3097 domain-containing protein</fullName>
    </recommendedName>
</protein>
<name>G9PD02_9ACTO</name>
<dbReference type="STRING" id="435830.HMPREF0045_00281"/>
<dbReference type="eggNOG" id="COG0613">
    <property type="taxonomic scope" value="Bacteria"/>
</dbReference>
<accession>G9PD02</accession>
<feature type="domain" description="DUF3097" evidence="3">
    <location>
        <begin position="34"/>
        <end position="94"/>
    </location>
</feature>
<dbReference type="EMBL" id="ACRN01000001">
    <property type="protein sequence ID" value="EHM89616.1"/>
    <property type="molecule type" value="Genomic_DNA"/>
</dbReference>
<evidence type="ECO:0000259" key="3">
    <source>
        <dbReference type="Pfam" id="PF22845"/>
    </source>
</evidence>
<dbReference type="Pfam" id="PF22845">
    <property type="entry name" value="DUF3097_N"/>
    <property type="match status" value="1"/>
</dbReference>
<dbReference type="HOGENOM" id="CLU_066403_0_0_11"/>
<dbReference type="PATRIC" id="fig|435830.3.peg.271"/>
<dbReference type="Proteomes" id="UP000003822">
    <property type="component" value="Unassembled WGS sequence"/>
</dbReference>
<evidence type="ECO:0008006" key="6">
    <source>
        <dbReference type="Google" id="ProtNLM"/>
    </source>
</evidence>
<keyword evidence="5" id="KW-1185">Reference proteome</keyword>
<comment type="caution">
    <text evidence="4">The sequence shown here is derived from an EMBL/GenBank/DDBJ whole genome shotgun (WGS) entry which is preliminary data.</text>
</comment>
<dbReference type="InterPro" id="IPR021447">
    <property type="entry name" value="DUF3097_C"/>
</dbReference>
<feature type="compositionally biased region" description="Basic and acidic residues" evidence="1">
    <location>
        <begin position="1"/>
        <end position="10"/>
    </location>
</feature>
<sequence length="309" mass="33455">MLKRMQDRYGKNVLSSNPHREGRFAVRPRSQRRPVRIGEVVEDVATGFVGAVIRVEKSGGRHIMVLEDRRGVRRGFPLGPGYWVDGAPVDLLAPTDGGIAAGHLAKAGPAPARSAGGRRLTASGSYAVANQRAKVARASRIWVEGRHDAELVEKVWGDDLRHEGVVVLLLEGVDNLVEVMREFAPSPTRRAGVLVDHLVAGSKESRIAAQVAKLPGGNNVLVTGHPYVDVWQAVKPSLFGLSAWPNVPRGTDIKHGTLAALGWPHATQADIAHGWQRILARVNSYKDIEPGLLGRMEEIIDFVTAPGTH</sequence>